<dbReference type="Proteomes" id="UP001501126">
    <property type="component" value="Unassembled WGS sequence"/>
</dbReference>
<evidence type="ECO:0000313" key="5">
    <source>
        <dbReference type="Proteomes" id="UP001501126"/>
    </source>
</evidence>
<evidence type="ECO:0000259" key="2">
    <source>
        <dbReference type="Pfam" id="PF01370"/>
    </source>
</evidence>
<proteinExistence type="inferred from homology"/>
<dbReference type="PANTHER" id="PTHR11092">
    <property type="entry name" value="SUGAR NUCLEOTIDE EPIMERASE RELATED"/>
    <property type="match status" value="1"/>
</dbReference>
<dbReference type="RefSeq" id="WP_343786140.1">
    <property type="nucleotide sequence ID" value="NZ_BAAAFH010000007.1"/>
</dbReference>
<dbReference type="Pfam" id="PF01370">
    <property type="entry name" value="Epimerase"/>
    <property type="match status" value="1"/>
</dbReference>
<evidence type="ECO:0000256" key="1">
    <source>
        <dbReference type="ARBA" id="ARBA00009353"/>
    </source>
</evidence>
<dbReference type="PANTHER" id="PTHR11092:SF0">
    <property type="entry name" value="EPIMERASE FAMILY PROTEIN SDR39U1"/>
    <property type="match status" value="1"/>
</dbReference>
<accession>A0ABN1MQ80</accession>
<dbReference type="InterPro" id="IPR036291">
    <property type="entry name" value="NAD(P)-bd_dom_sf"/>
</dbReference>
<feature type="domain" description="DUF1731" evidence="3">
    <location>
        <begin position="245"/>
        <end position="292"/>
    </location>
</feature>
<feature type="domain" description="NAD-dependent epimerase/dehydratase" evidence="2">
    <location>
        <begin position="5"/>
        <end position="207"/>
    </location>
</feature>
<gene>
    <name evidence="4" type="ORF">GCM10009118_14790</name>
</gene>
<name>A0ABN1MQ80_9FLAO</name>
<dbReference type="NCBIfam" id="TIGR01777">
    <property type="entry name" value="yfcH"/>
    <property type="match status" value="1"/>
</dbReference>
<sequence>MKRRIILAGGTGFIGTYLKKRFEADGYDVVCISRGKQGVKWSDKERIVDALENSEMLINLSGKSVDCRYSDTNKWKILTSRTETTILLHEMIKACSSPPPVWINFSTATIYQDSRIKPMTEEKGVLGDGFSEKVAKTWERVFFSERHSQVKQVALRTAIVIGDGGGALTPLRRLVKMGLGGKQGDGKQMVSWIHIEDVYRTILWVKEGKISDTVINCSAPEPVNNEQFMKMLRKQYAISMGIPLPERLLKWGAFLIRTEPELIMKSRWVVPERLLKSGFLFQFETIDSALDSLQR</sequence>
<dbReference type="Gene3D" id="3.40.50.720">
    <property type="entry name" value="NAD(P)-binding Rossmann-like Domain"/>
    <property type="match status" value="1"/>
</dbReference>
<evidence type="ECO:0000259" key="3">
    <source>
        <dbReference type="Pfam" id="PF08338"/>
    </source>
</evidence>
<keyword evidence="5" id="KW-1185">Reference proteome</keyword>
<protein>
    <submittedName>
        <fullName evidence="4">TIGR01777 family oxidoreductase</fullName>
    </submittedName>
</protein>
<comment type="similarity">
    <text evidence="1">Belongs to the NAD(P)-dependent epimerase/dehydratase family. SDR39U1 subfamily.</text>
</comment>
<dbReference type="EMBL" id="BAAAFH010000007">
    <property type="protein sequence ID" value="GAA0875071.1"/>
    <property type="molecule type" value="Genomic_DNA"/>
</dbReference>
<dbReference type="InterPro" id="IPR013549">
    <property type="entry name" value="DUF1731"/>
</dbReference>
<dbReference type="SUPFAM" id="SSF51735">
    <property type="entry name" value="NAD(P)-binding Rossmann-fold domains"/>
    <property type="match status" value="1"/>
</dbReference>
<reference evidence="4 5" key="1">
    <citation type="journal article" date="2019" name="Int. J. Syst. Evol. Microbiol.">
        <title>The Global Catalogue of Microorganisms (GCM) 10K type strain sequencing project: providing services to taxonomists for standard genome sequencing and annotation.</title>
        <authorList>
            <consortium name="The Broad Institute Genomics Platform"/>
            <consortium name="The Broad Institute Genome Sequencing Center for Infectious Disease"/>
            <person name="Wu L."/>
            <person name="Ma J."/>
        </authorList>
    </citation>
    <scope>NUCLEOTIDE SEQUENCE [LARGE SCALE GENOMIC DNA]</scope>
    <source>
        <strain evidence="4 5">JCM 16083</strain>
    </source>
</reference>
<dbReference type="Pfam" id="PF08338">
    <property type="entry name" value="DUF1731"/>
    <property type="match status" value="1"/>
</dbReference>
<organism evidence="4 5">
    <name type="scientific">Wandonia haliotis</name>
    <dbReference type="NCBI Taxonomy" id="574963"/>
    <lineage>
        <taxon>Bacteria</taxon>
        <taxon>Pseudomonadati</taxon>
        <taxon>Bacteroidota</taxon>
        <taxon>Flavobacteriia</taxon>
        <taxon>Flavobacteriales</taxon>
        <taxon>Crocinitomicaceae</taxon>
        <taxon>Wandonia</taxon>
    </lineage>
</organism>
<comment type="caution">
    <text evidence="4">The sequence shown here is derived from an EMBL/GenBank/DDBJ whole genome shotgun (WGS) entry which is preliminary data.</text>
</comment>
<dbReference type="InterPro" id="IPR010099">
    <property type="entry name" value="SDR39U1"/>
</dbReference>
<evidence type="ECO:0000313" key="4">
    <source>
        <dbReference type="EMBL" id="GAA0875071.1"/>
    </source>
</evidence>
<dbReference type="InterPro" id="IPR001509">
    <property type="entry name" value="Epimerase_deHydtase"/>
</dbReference>